<proteinExistence type="predicted"/>
<evidence type="ECO:0000313" key="1">
    <source>
        <dbReference type="EMBL" id="OCT64911.1"/>
    </source>
</evidence>
<accession>A0A974C260</accession>
<sequence length="66" mass="7229">MGGKKKRHEVSYVWRARENVVSPGSLLSRNKHSTVILNNNVLATGSCASIKVLTGALVGINKKRQR</sequence>
<dbReference type="EMBL" id="CM004481">
    <property type="protein sequence ID" value="OCT64911.1"/>
    <property type="molecule type" value="Genomic_DNA"/>
</dbReference>
<protein>
    <submittedName>
        <fullName evidence="1">Uncharacterized protein</fullName>
    </submittedName>
</protein>
<dbReference type="AlphaFoldDB" id="A0A974C260"/>
<evidence type="ECO:0000313" key="2">
    <source>
        <dbReference type="Proteomes" id="UP000694892"/>
    </source>
</evidence>
<reference evidence="2" key="1">
    <citation type="journal article" date="2016" name="Nature">
        <title>Genome evolution in the allotetraploid frog Xenopus laevis.</title>
        <authorList>
            <person name="Session A.M."/>
            <person name="Uno Y."/>
            <person name="Kwon T."/>
            <person name="Chapman J.A."/>
            <person name="Toyoda A."/>
            <person name="Takahashi S."/>
            <person name="Fukui A."/>
            <person name="Hikosaka A."/>
            <person name="Suzuki A."/>
            <person name="Kondo M."/>
            <person name="van Heeringen S.J."/>
            <person name="Quigley I."/>
            <person name="Heinz S."/>
            <person name="Ogino H."/>
            <person name="Ochi H."/>
            <person name="Hellsten U."/>
            <person name="Lyons J.B."/>
            <person name="Simakov O."/>
            <person name="Putnam N."/>
            <person name="Stites J."/>
            <person name="Kuroki Y."/>
            <person name="Tanaka T."/>
            <person name="Michiue T."/>
            <person name="Watanabe M."/>
            <person name="Bogdanovic O."/>
            <person name="Lister R."/>
            <person name="Georgiou G."/>
            <person name="Paranjpe S.S."/>
            <person name="van Kruijsbergen I."/>
            <person name="Shu S."/>
            <person name="Carlson J."/>
            <person name="Kinoshita T."/>
            <person name="Ohta Y."/>
            <person name="Mawaribuchi S."/>
            <person name="Jenkins J."/>
            <person name="Grimwood J."/>
            <person name="Schmutz J."/>
            <person name="Mitros T."/>
            <person name="Mozaffari S.V."/>
            <person name="Suzuki Y."/>
            <person name="Haramoto Y."/>
            <person name="Yamamoto T.S."/>
            <person name="Takagi C."/>
            <person name="Heald R."/>
            <person name="Miller K."/>
            <person name="Haudenschild C."/>
            <person name="Kitzman J."/>
            <person name="Nakayama T."/>
            <person name="Izutsu Y."/>
            <person name="Robert J."/>
            <person name="Fortriede J."/>
            <person name="Burns K."/>
            <person name="Lotay V."/>
            <person name="Karimi K."/>
            <person name="Yasuoka Y."/>
            <person name="Dichmann D.S."/>
            <person name="Flajnik M.F."/>
            <person name="Houston D.W."/>
            <person name="Shendure J."/>
            <person name="DuPasquier L."/>
            <person name="Vize P.D."/>
            <person name="Zorn A.M."/>
            <person name="Ito M."/>
            <person name="Marcotte E.M."/>
            <person name="Wallingford J.B."/>
            <person name="Ito Y."/>
            <person name="Asashima M."/>
            <person name="Ueno N."/>
            <person name="Matsuda Y."/>
            <person name="Veenstra G.J."/>
            <person name="Fujiyama A."/>
            <person name="Harland R.M."/>
            <person name="Taira M."/>
            <person name="Rokhsar D.S."/>
        </authorList>
    </citation>
    <scope>NUCLEOTIDE SEQUENCE [LARGE SCALE GENOMIC DNA]</scope>
    <source>
        <strain evidence="2">J</strain>
    </source>
</reference>
<organism evidence="1 2">
    <name type="scientific">Xenopus laevis</name>
    <name type="common">African clawed frog</name>
    <dbReference type="NCBI Taxonomy" id="8355"/>
    <lineage>
        <taxon>Eukaryota</taxon>
        <taxon>Metazoa</taxon>
        <taxon>Chordata</taxon>
        <taxon>Craniata</taxon>
        <taxon>Vertebrata</taxon>
        <taxon>Euteleostomi</taxon>
        <taxon>Amphibia</taxon>
        <taxon>Batrachia</taxon>
        <taxon>Anura</taxon>
        <taxon>Pipoidea</taxon>
        <taxon>Pipidae</taxon>
        <taxon>Xenopodinae</taxon>
        <taxon>Xenopus</taxon>
        <taxon>Xenopus</taxon>
    </lineage>
</organism>
<name>A0A974C260_XENLA</name>
<gene>
    <name evidence="1" type="ORF">XELAEV_18041149mg</name>
</gene>
<dbReference type="Proteomes" id="UP000694892">
    <property type="component" value="Chromosome 8S"/>
</dbReference>